<comment type="subcellular location">
    <subcellularLocation>
        <location evidence="1">Peroxisome</location>
    </subcellularLocation>
</comment>
<keyword evidence="1" id="KW-0645">Protease</keyword>
<dbReference type="Proteomes" id="UP000261620">
    <property type="component" value="Unplaced"/>
</dbReference>
<dbReference type="InterPro" id="IPR009003">
    <property type="entry name" value="Peptidase_S1_PA"/>
</dbReference>
<comment type="similarity">
    <text evidence="1">Belongs to the peptidase S1B family.</text>
</comment>
<dbReference type="Pfam" id="PF13365">
    <property type="entry name" value="Trypsin_2"/>
    <property type="match status" value="2"/>
</dbReference>
<reference evidence="2" key="1">
    <citation type="submission" date="2025-08" db="UniProtKB">
        <authorList>
            <consortium name="Ensembl"/>
        </authorList>
    </citation>
    <scope>IDENTIFICATION</scope>
</reference>
<dbReference type="InterPro" id="IPR043504">
    <property type="entry name" value="Peptidase_S1_PA_chymotrypsin"/>
</dbReference>
<accession>A0A3Q3WFM8</accession>
<proteinExistence type="inferred from homology"/>
<dbReference type="GO" id="GO:0005777">
    <property type="term" value="C:peroxisome"/>
    <property type="evidence" value="ECO:0007669"/>
    <property type="project" value="UniProtKB-SubCell"/>
</dbReference>
<dbReference type="Gene3D" id="2.40.10.10">
    <property type="entry name" value="Trypsin-like serine proteases"/>
    <property type="match status" value="2"/>
</dbReference>
<organism evidence="2 3">
    <name type="scientific">Mola mola</name>
    <name type="common">Ocean sunfish</name>
    <name type="synonym">Tetraodon mola</name>
    <dbReference type="NCBI Taxonomy" id="94237"/>
    <lineage>
        <taxon>Eukaryota</taxon>
        <taxon>Metazoa</taxon>
        <taxon>Chordata</taxon>
        <taxon>Craniata</taxon>
        <taxon>Vertebrata</taxon>
        <taxon>Euteleostomi</taxon>
        <taxon>Actinopterygii</taxon>
        <taxon>Neopterygii</taxon>
        <taxon>Teleostei</taxon>
        <taxon>Neoteleostei</taxon>
        <taxon>Acanthomorphata</taxon>
        <taxon>Eupercaria</taxon>
        <taxon>Tetraodontiformes</taxon>
        <taxon>Molidae</taxon>
        <taxon>Mola</taxon>
    </lineage>
</organism>
<dbReference type="GO" id="GO:0016485">
    <property type="term" value="P:protein processing"/>
    <property type="evidence" value="ECO:0007669"/>
    <property type="project" value="InterPro"/>
</dbReference>
<dbReference type="GO" id="GO:0031998">
    <property type="term" value="P:regulation of fatty acid beta-oxidation"/>
    <property type="evidence" value="ECO:0007669"/>
    <property type="project" value="TreeGrafter"/>
</dbReference>
<evidence type="ECO:0000313" key="3">
    <source>
        <dbReference type="Proteomes" id="UP000261620"/>
    </source>
</evidence>
<name>A0A3Q3WFM8_MOLML</name>
<dbReference type="STRING" id="94237.ENSMMOP00000013498"/>
<dbReference type="SUPFAM" id="SSF50494">
    <property type="entry name" value="Trypsin-like serine proteases"/>
    <property type="match status" value="2"/>
</dbReference>
<keyword evidence="1" id="KW-0720">Serine protease</keyword>
<dbReference type="InterPro" id="IPR039245">
    <property type="entry name" value="TYSND1/DEG15"/>
</dbReference>
<sequence>MGKVRKMDVKEAASCCCVVTLFEAFSAKAPVSCSGVLVHPQTGTVICTGVPFSRHITEAEPLSAGRSFLSPHSLSEKLKIRVSFSTERDLDSSKTEHGEAISPSGRKSAREITAELLMLVNCLEFKRAFHAVFQEADQWRFHGDEEDEALIRDIQFLSWFAVLKASVAVVDHRKTASIPWQSSSSLHKGHPVVACGSPFGSLCLDLFLSTLSRGIISNLAGEDNAVILTDARCLPGTEGGGLFAMKGADNVRLVGLIVSPFGWKANEWIGLTLVCSVHLVFRSIFRCVSVQDPLREACLHTGGSSLHMSATAHVSQVVQCPTVCLVESGEVWGSGVIVAPWLVVTCRHVKLMYEVLILPSTPVVLLNIVGDVLFSTKASSPYDLALVQMRETVTEAVIPQMAQRFNPGDPLVVVGYGGVGRRCGPSLTCGILSKAISLIDQPVMLQTTCAVQAGTSGGAVVHRRSGELLGIVSSNTRDLAANVTYPHLNFSIPVTVFQGLLQRFHHTKDINMFRVLDFPEDEVRRVWRLQDTQSNL</sequence>
<keyword evidence="1" id="KW-0378">Hydrolase</keyword>
<dbReference type="GO" id="GO:0004252">
    <property type="term" value="F:serine-type endopeptidase activity"/>
    <property type="evidence" value="ECO:0007669"/>
    <property type="project" value="InterPro"/>
</dbReference>
<reference evidence="2" key="2">
    <citation type="submission" date="2025-09" db="UniProtKB">
        <authorList>
            <consortium name="Ensembl"/>
        </authorList>
    </citation>
    <scope>IDENTIFICATION</scope>
</reference>
<dbReference type="PANTHER" id="PTHR21004">
    <property type="entry name" value="SERINE PROTEASE-RELATED"/>
    <property type="match status" value="1"/>
</dbReference>
<dbReference type="EC" id="3.4.21.-" evidence="1"/>
<protein>
    <recommendedName>
        <fullName evidence="1">Peroxisomal leader peptide-processing protease</fullName>
        <ecNumber evidence="1">3.4.21.-</ecNumber>
    </recommendedName>
</protein>
<evidence type="ECO:0000256" key="1">
    <source>
        <dbReference type="PIRNR" id="PIRNR037989"/>
    </source>
</evidence>
<keyword evidence="1" id="KW-0576">Peroxisome</keyword>
<keyword evidence="3" id="KW-1185">Reference proteome</keyword>
<dbReference type="PANTHER" id="PTHR21004:SF0">
    <property type="entry name" value="PEROXISOMAL LEADER PEPTIDE-PROCESSING PROTEASE"/>
    <property type="match status" value="1"/>
</dbReference>
<evidence type="ECO:0000313" key="2">
    <source>
        <dbReference type="Ensembl" id="ENSMMOP00000013498.1"/>
    </source>
</evidence>
<dbReference type="Ensembl" id="ENSMMOT00000013720.1">
    <property type="protein sequence ID" value="ENSMMOP00000013498.1"/>
    <property type="gene ID" value="ENSMMOG00000010361.1"/>
</dbReference>
<dbReference type="AlphaFoldDB" id="A0A3Q3WFM8"/>
<comment type="PTM">
    <text evidence="1">The full-lengh TYSND1 is the active the proteolytic processing of PTS1- and PTS2-proteins and in self-cleavage, and intermolecular self-cleavage of TYSND1 down-regulates its protease activity.</text>
</comment>
<comment type="function">
    <text evidence="1">Peroxisomal protease that mediates both the removal of the leader peptide from proteins containing a PTS2 target sequence and processes several PTS1-containing proteins. Catalyzes the processing of PTS1-proteins involved in the peroxisomal beta-oxidation of fatty acids.</text>
</comment>
<dbReference type="Gene3D" id="2.40.10.120">
    <property type="match status" value="1"/>
</dbReference>